<dbReference type="GeneID" id="90449084"/>
<dbReference type="RefSeq" id="WP_193807648.1">
    <property type="nucleotide sequence ID" value="NZ_CP087714.1"/>
</dbReference>
<evidence type="ECO:0000313" key="3">
    <source>
        <dbReference type="Proteomes" id="UP001492541"/>
    </source>
</evidence>
<name>A0ABZ3H6B8_GEOAI</name>
<feature type="transmembrane region" description="Helical" evidence="1">
    <location>
        <begin position="458"/>
        <end position="476"/>
    </location>
</feature>
<dbReference type="PANTHER" id="PTHR35902">
    <property type="entry name" value="S-LAYER DOMAIN-LIKE PROTEIN-RELATED"/>
    <property type="match status" value="1"/>
</dbReference>
<keyword evidence="1" id="KW-0472">Membrane</keyword>
<protein>
    <recommendedName>
        <fullName evidence="4">S-layer domain protein</fullName>
    </recommendedName>
</protein>
<proteinExistence type="predicted"/>
<dbReference type="Proteomes" id="UP001492541">
    <property type="component" value="Chromosome"/>
</dbReference>
<evidence type="ECO:0000313" key="2">
    <source>
        <dbReference type="EMBL" id="XAT64791.1"/>
    </source>
</evidence>
<dbReference type="PANTHER" id="PTHR35902:SF3">
    <property type="entry name" value="NPCBM-ASSOCIATED, NEW3 DOMAIN OF ALPHA-GALACTOSIDASE"/>
    <property type="match status" value="1"/>
</dbReference>
<evidence type="ECO:0008006" key="4">
    <source>
        <dbReference type="Google" id="ProtNLM"/>
    </source>
</evidence>
<gene>
    <name evidence="2" type="ORF">LPQ35_05320</name>
</gene>
<dbReference type="EMBL" id="CP087714">
    <property type="protein sequence ID" value="XAT64791.1"/>
    <property type="molecule type" value="Genomic_DNA"/>
</dbReference>
<keyword evidence="3" id="KW-1185">Reference proteome</keyword>
<keyword evidence="1" id="KW-0812">Transmembrane</keyword>
<organism evidence="2 3">
    <name type="scientific">Geoglobus acetivorans</name>
    <dbReference type="NCBI Taxonomy" id="565033"/>
    <lineage>
        <taxon>Archaea</taxon>
        <taxon>Methanobacteriati</taxon>
        <taxon>Methanobacteriota</taxon>
        <taxon>Archaeoglobi</taxon>
        <taxon>Archaeoglobales</taxon>
        <taxon>Archaeoglobaceae</taxon>
        <taxon>Geoglobus</taxon>
    </lineage>
</organism>
<sequence length="479" mass="52362">MLKMNGAGMMGLALLILLILTVPAMASNPLAVDYTITPSTVKPGVEGYVEIMLTNPGTTPIQDIYVFRVDAEGPVVIKDYRKDVGDLSPGTSRTLIVRFSVPETAKAGYYLVDVDLRMRVAGSSERYVFQIPVEVREESLVGLSISPEKIEANTPVNLTLRVENAGGEIRNLRIFWSGDGLIPLSESSPLLIPSMGPGDVEEFSLRVKALEQGTAVLVFNITYSDVTGNVIREARTLALDVVAKNESFLNVTLTPSVLEIGSGGKLIFNLAAEGTDELKNVLISWRSEAIMPSSSNSRFIDSIQPGEQKAVTFDVFVNEGVQPGYYPVEVAVEYDYSGMKVKSEESFSVMVTGDISLTATLFRAENDKVFISVANTGNAPAKNLVVYASSEYGKGEVFIGDMAPGDEEIIEVDQKNVDTSKPYNITLKLEYRDVFGKRYSEVSEVNVHHFRESYSSTYLLGGALLLVLVLGAVWYIRKR</sequence>
<dbReference type="InterPro" id="IPR013783">
    <property type="entry name" value="Ig-like_fold"/>
</dbReference>
<accession>A0ABZ3H6B8</accession>
<evidence type="ECO:0000256" key="1">
    <source>
        <dbReference type="SAM" id="Phobius"/>
    </source>
</evidence>
<dbReference type="Gene3D" id="2.60.40.10">
    <property type="entry name" value="Immunoglobulins"/>
    <property type="match status" value="1"/>
</dbReference>
<reference evidence="2 3" key="1">
    <citation type="submission" date="2021-11" db="EMBL/GenBank/DDBJ databases">
        <title>Whole genome of Geoglobus acetivorans.</title>
        <authorList>
            <person name="Liu D."/>
        </authorList>
    </citation>
    <scope>NUCLEOTIDE SEQUENCE [LARGE SCALE GENOMIC DNA]</scope>
    <source>
        <strain evidence="2 3">SBH6</strain>
    </source>
</reference>
<keyword evidence="1" id="KW-1133">Transmembrane helix</keyword>